<feature type="chain" id="PRO_5032884554" description="TrbC/VIRB2 family protein" evidence="2">
    <location>
        <begin position="26"/>
        <end position="119"/>
    </location>
</feature>
<gene>
    <name evidence="3" type="ORF">ENR01_01115</name>
</gene>
<keyword evidence="1" id="KW-0812">Transmembrane</keyword>
<keyword evidence="1" id="KW-0472">Membrane</keyword>
<organism evidence="3">
    <name type="scientific">candidate division WWE3 bacterium</name>
    <dbReference type="NCBI Taxonomy" id="2053526"/>
    <lineage>
        <taxon>Bacteria</taxon>
        <taxon>Katanobacteria</taxon>
    </lineage>
</organism>
<accession>A0A831YZF0</accession>
<evidence type="ECO:0008006" key="4">
    <source>
        <dbReference type="Google" id="ProtNLM"/>
    </source>
</evidence>
<keyword evidence="2" id="KW-0732">Signal</keyword>
<feature type="transmembrane region" description="Helical" evidence="1">
    <location>
        <begin position="41"/>
        <end position="62"/>
    </location>
</feature>
<evidence type="ECO:0000256" key="2">
    <source>
        <dbReference type="SAM" id="SignalP"/>
    </source>
</evidence>
<dbReference type="Pfam" id="PF18895">
    <property type="entry name" value="T4SS_pilin"/>
    <property type="match status" value="1"/>
</dbReference>
<sequence>MLKTTIKTVIYSGLALAASVMPVFAQLSPEGVPTDICELVGNVLTFIYSIAGVIALVLLVMGGVQYMSSGGDKIAVEQARGRITAAIVGLVIVFGAWLVINQLVIGTVLKATGGICAEK</sequence>
<protein>
    <recommendedName>
        <fullName evidence="4">TrbC/VIRB2 family protein</fullName>
    </recommendedName>
</protein>
<evidence type="ECO:0000256" key="1">
    <source>
        <dbReference type="SAM" id="Phobius"/>
    </source>
</evidence>
<feature type="signal peptide" evidence="2">
    <location>
        <begin position="1"/>
        <end position="25"/>
    </location>
</feature>
<name>A0A831YZF0_UNCKA</name>
<proteinExistence type="predicted"/>
<evidence type="ECO:0000313" key="3">
    <source>
        <dbReference type="EMBL" id="HEX61745.1"/>
    </source>
</evidence>
<comment type="caution">
    <text evidence="3">The sequence shown here is derived from an EMBL/GenBank/DDBJ whole genome shotgun (WGS) entry which is preliminary data.</text>
</comment>
<feature type="transmembrane region" description="Helical" evidence="1">
    <location>
        <begin position="83"/>
        <end position="100"/>
    </location>
</feature>
<dbReference type="EMBL" id="DSPJ01000034">
    <property type="protein sequence ID" value="HEX61745.1"/>
    <property type="molecule type" value="Genomic_DNA"/>
</dbReference>
<reference evidence="3" key="1">
    <citation type="journal article" date="2020" name="mSystems">
        <title>Genome- and Community-Level Interaction Insights into Carbon Utilization and Element Cycling Functions of Hydrothermarchaeota in Hydrothermal Sediment.</title>
        <authorList>
            <person name="Zhou Z."/>
            <person name="Liu Y."/>
            <person name="Xu W."/>
            <person name="Pan J."/>
            <person name="Luo Z.H."/>
            <person name="Li M."/>
        </authorList>
    </citation>
    <scope>NUCLEOTIDE SEQUENCE [LARGE SCALE GENOMIC DNA]</scope>
    <source>
        <strain evidence="3">SpSt-361</strain>
    </source>
</reference>
<keyword evidence="1" id="KW-1133">Transmembrane helix</keyword>
<dbReference type="AlphaFoldDB" id="A0A831YZF0"/>
<dbReference type="InterPro" id="IPR043993">
    <property type="entry name" value="T4SS_pilin"/>
</dbReference>